<comment type="caution">
    <text evidence="9">The sequence shown here is derived from an EMBL/GenBank/DDBJ whole genome shotgun (WGS) entry which is preliminary data.</text>
</comment>
<dbReference type="PANTHER" id="PTHR11707">
    <property type="entry name" value="L-ASPARAGINASE"/>
    <property type="match status" value="1"/>
</dbReference>
<organism evidence="9 10">
    <name type="scientific">Candidatus Roizmanbacteria bacterium CG22_combo_CG10-13_8_21_14_all_34_12</name>
    <dbReference type="NCBI Taxonomy" id="1974860"/>
    <lineage>
        <taxon>Bacteria</taxon>
        <taxon>Candidatus Roizmaniibacteriota</taxon>
    </lineage>
</organism>
<evidence type="ECO:0000256" key="3">
    <source>
        <dbReference type="ARBA" id="ARBA00022801"/>
    </source>
</evidence>
<dbReference type="FunFam" id="3.40.50.1170:FF:000001">
    <property type="entry name" value="L-asparaginase 2"/>
    <property type="match status" value="1"/>
</dbReference>
<proteinExistence type="inferred from homology"/>
<gene>
    <name evidence="9" type="ORF">COW97_00540</name>
</gene>
<dbReference type="GO" id="GO:0004067">
    <property type="term" value="F:asparaginase activity"/>
    <property type="evidence" value="ECO:0007669"/>
    <property type="project" value="UniProtKB-UniRule"/>
</dbReference>
<evidence type="ECO:0000313" key="9">
    <source>
        <dbReference type="EMBL" id="PIP63800.1"/>
    </source>
</evidence>
<evidence type="ECO:0000259" key="8">
    <source>
        <dbReference type="Pfam" id="PF17763"/>
    </source>
</evidence>
<dbReference type="Gene3D" id="3.40.50.40">
    <property type="match status" value="1"/>
</dbReference>
<dbReference type="EMBL" id="PCTC01000012">
    <property type="protein sequence ID" value="PIP63800.1"/>
    <property type="molecule type" value="Genomic_DNA"/>
</dbReference>
<dbReference type="Proteomes" id="UP000229699">
    <property type="component" value="Unassembled WGS sequence"/>
</dbReference>
<dbReference type="PROSITE" id="PS00917">
    <property type="entry name" value="ASN_GLN_ASE_2"/>
    <property type="match status" value="1"/>
</dbReference>
<evidence type="ECO:0000256" key="4">
    <source>
        <dbReference type="PIRSR" id="PIRSR001220-1"/>
    </source>
</evidence>
<dbReference type="InterPro" id="IPR006034">
    <property type="entry name" value="Asparaginase/glutaminase-like"/>
</dbReference>
<dbReference type="PROSITE" id="PS51732">
    <property type="entry name" value="ASN_GLN_ASE_3"/>
    <property type="match status" value="1"/>
</dbReference>
<dbReference type="InterPro" id="IPR037152">
    <property type="entry name" value="L-asparaginase_N_sf"/>
</dbReference>
<dbReference type="Pfam" id="PF00710">
    <property type="entry name" value="Asparaginase"/>
    <property type="match status" value="1"/>
</dbReference>
<dbReference type="GO" id="GO:0006520">
    <property type="term" value="P:amino acid metabolic process"/>
    <property type="evidence" value="ECO:0007669"/>
    <property type="project" value="InterPro"/>
</dbReference>
<dbReference type="InterPro" id="IPR027473">
    <property type="entry name" value="L-asparaginase_C"/>
</dbReference>
<dbReference type="Gene3D" id="3.40.50.1170">
    <property type="entry name" value="L-asparaginase, N-terminal domain"/>
    <property type="match status" value="1"/>
</dbReference>
<dbReference type="InterPro" id="IPR040919">
    <property type="entry name" value="Asparaginase_C"/>
</dbReference>
<dbReference type="CDD" id="cd08963">
    <property type="entry name" value="L-asparaginase_I"/>
    <property type="match status" value="1"/>
</dbReference>
<feature type="domain" description="L-asparaginase N-terminal" evidence="7">
    <location>
        <begin position="3"/>
        <end position="181"/>
    </location>
</feature>
<feature type="active site" description="O-isoaspartyl threonine intermediate" evidence="4">
    <location>
        <position position="12"/>
    </location>
</feature>
<dbReference type="SFLD" id="SFLDS00057">
    <property type="entry name" value="Glutaminase/Asparaginase"/>
    <property type="match status" value="1"/>
</dbReference>
<dbReference type="EC" id="3.5.1.1" evidence="2"/>
<sequence>MKKICIIFCGGTITMKKNKSGALEPFHDANDLIKMVPEVEKFANFSFIQLVNIDSTNMDPLIWTKITKTIIEKKMDYDGFVITHGTDTMAYTASALSYALHNINKPIIITGSQKPLKDIPSDAPNNLINAVIAATQMKGGVLIVFGQKILQGNRSTKISESDLEPFDSPMVPPVGIIRLEHEINNIYIQKNHKDFLNNINFDSNIITVKITPGLSNKNLEKIFFSGYKGVILESYGPGNIPDSLMPFINKAKENDLPVIILSQCKNGVTKMSLYEVGRQAFVGGGIPGGDMTIEAASTKLMWGLAQTRDIKKIKELFATNIAGEVTINK</sequence>
<dbReference type="PRINTS" id="PR00139">
    <property type="entry name" value="ASNGLNASE"/>
</dbReference>
<evidence type="ECO:0000313" key="10">
    <source>
        <dbReference type="Proteomes" id="UP000229699"/>
    </source>
</evidence>
<dbReference type="Pfam" id="PF17763">
    <property type="entry name" value="Asparaginase_C"/>
    <property type="match status" value="1"/>
</dbReference>
<dbReference type="InterPro" id="IPR027474">
    <property type="entry name" value="L-asparaginase_N"/>
</dbReference>
<feature type="binding site" evidence="5">
    <location>
        <position position="55"/>
    </location>
    <ligand>
        <name>substrate</name>
    </ligand>
</feature>
<feature type="domain" description="Asparaginase/glutaminase C-terminal" evidence="8">
    <location>
        <begin position="205"/>
        <end position="317"/>
    </location>
</feature>
<evidence type="ECO:0000259" key="7">
    <source>
        <dbReference type="Pfam" id="PF00710"/>
    </source>
</evidence>
<accession>A0A2H0C360</accession>
<dbReference type="SUPFAM" id="SSF53774">
    <property type="entry name" value="Glutaminase/Asparaginase"/>
    <property type="match status" value="1"/>
</dbReference>
<evidence type="ECO:0000256" key="1">
    <source>
        <dbReference type="ARBA" id="ARBA00010518"/>
    </source>
</evidence>
<reference evidence="9 10" key="1">
    <citation type="submission" date="2017-09" db="EMBL/GenBank/DDBJ databases">
        <title>Depth-based differentiation of microbial function through sediment-hosted aquifers and enrichment of novel symbionts in the deep terrestrial subsurface.</title>
        <authorList>
            <person name="Probst A.J."/>
            <person name="Ladd B."/>
            <person name="Jarett J.K."/>
            <person name="Geller-Mcgrath D.E."/>
            <person name="Sieber C.M."/>
            <person name="Emerson J.B."/>
            <person name="Anantharaman K."/>
            <person name="Thomas B.C."/>
            <person name="Malmstrom R."/>
            <person name="Stieglmeier M."/>
            <person name="Klingl A."/>
            <person name="Woyke T."/>
            <person name="Ryan C.M."/>
            <person name="Banfield J.F."/>
        </authorList>
    </citation>
    <scope>NUCLEOTIDE SEQUENCE [LARGE SCALE GENOMIC DNA]</scope>
    <source>
        <strain evidence="9">CG22_combo_CG10-13_8_21_14_all_34_12</strain>
    </source>
</reference>
<dbReference type="InterPro" id="IPR006033">
    <property type="entry name" value="AsnA_fam"/>
</dbReference>
<dbReference type="NCBIfam" id="TIGR00519">
    <property type="entry name" value="asnASE_I"/>
    <property type="match status" value="1"/>
</dbReference>
<dbReference type="SMART" id="SM00870">
    <property type="entry name" value="Asparaginase"/>
    <property type="match status" value="1"/>
</dbReference>
<dbReference type="InterPro" id="IPR036152">
    <property type="entry name" value="Asp/glu_Ase-like_sf"/>
</dbReference>
<keyword evidence="3" id="KW-0378">Hydrolase</keyword>
<dbReference type="InterPro" id="IPR041725">
    <property type="entry name" value="L-asparaginase_I"/>
</dbReference>
<feature type="active site" evidence="6">
    <location>
        <position position="86"/>
    </location>
</feature>
<comment type="similarity">
    <text evidence="1">Belongs to the asparaginase 1 family.</text>
</comment>
<dbReference type="PIRSF" id="PIRSF500176">
    <property type="entry name" value="L_ASNase"/>
    <property type="match status" value="1"/>
</dbReference>
<dbReference type="InterPro" id="IPR027475">
    <property type="entry name" value="Asparaginase/glutaminase_AS2"/>
</dbReference>
<dbReference type="PIRSF" id="PIRSF001220">
    <property type="entry name" value="L-ASNase_gatD"/>
    <property type="match status" value="1"/>
</dbReference>
<feature type="binding site" evidence="5">
    <location>
        <begin position="86"/>
        <end position="87"/>
    </location>
    <ligand>
        <name>substrate</name>
    </ligand>
</feature>
<evidence type="ECO:0000256" key="2">
    <source>
        <dbReference type="ARBA" id="ARBA00012920"/>
    </source>
</evidence>
<evidence type="ECO:0000256" key="5">
    <source>
        <dbReference type="PIRSR" id="PIRSR001220-2"/>
    </source>
</evidence>
<dbReference type="AlphaFoldDB" id="A0A2H0C360"/>
<name>A0A2H0C360_9BACT</name>
<evidence type="ECO:0000256" key="6">
    <source>
        <dbReference type="PROSITE-ProRule" id="PRU10100"/>
    </source>
</evidence>
<dbReference type="PANTHER" id="PTHR11707:SF28">
    <property type="entry name" value="60 KDA LYSOPHOSPHOLIPASE"/>
    <property type="match status" value="1"/>
</dbReference>
<protein>
    <recommendedName>
        <fullName evidence="2">asparaginase</fullName>
        <ecNumber evidence="2">3.5.1.1</ecNumber>
    </recommendedName>
</protein>